<sequence>MRLYRYFGCTKLGVWTYDGASRLRNAVENASQDGSVPLGFCLVCPSTVASSGFINRISLKFLYLIPLVKILKLQTEQEIIILVCPFGMILKCQRSFLVCPSIAASSELIQQQNFT</sequence>
<protein>
    <submittedName>
        <fullName evidence="1">Uncharacterized protein</fullName>
    </submittedName>
</protein>
<dbReference type="EMBL" id="BPLQ01000233">
    <property type="protein sequence ID" value="GIX69177.1"/>
    <property type="molecule type" value="Genomic_DNA"/>
</dbReference>
<comment type="caution">
    <text evidence="1">The sequence shown here is derived from an EMBL/GenBank/DDBJ whole genome shotgun (WGS) entry which is preliminary data.</text>
</comment>
<name>A0AAV4MBU9_9ARAC</name>
<evidence type="ECO:0000313" key="2">
    <source>
        <dbReference type="Proteomes" id="UP001054837"/>
    </source>
</evidence>
<dbReference type="Proteomes" id="UP001054837">
    <property type="component" value="Unassembled WGS sequence"/>
</dbReference>
<proteinExistence type="predicted"/>
<keyword evidence="2" id="KW-1185">Reference proteome</keyword>
<evidence type="ECO:0000313" key="1">
    <source>
        <dbReference type="EMBL" id="GIX69177.1"/>
    </source>
</evidence>
<reference evidence="1 2" key="1">
    <citation type="submission" date="2021-06" db="EMBL/GenBank/DDBJ databases">
        <title>Caerostris darwini draft genome.</title>
        <authorList>
            <person name="Kono N."/>
            <person name="Arakawa K."/>
        </authorList>
    </citation>
    <scope>NUCLEOTIDE SEQUENCE [LARGE SCALE GENOMIC DNA]</scope>
</reference>
<dbReference type="AlphaFoldDB" id="A0AAV4MBU9"/>
<organism evidence="1 2">
    <name type="scientific">Caerostris darwini</name>
    <dbReference type="NCBI Taxonomy" id="1538125"/>
    <lineage>
        <taxon>Eukaryota</taxon>
        <taxon>Metazoa</taxon>
        <taxon>Ecdysozoa</taxon>
        <taxon>Arthropoda</taxon>
        <taxon>Chelicerata</taxon>
        <taxon>Arachnida</taxon>
        <taxon>Araneae</taxon>
        <taxon>Araneomorphae</taxon>
        <taxon>Entelegynae</taxon>
        <taxon>Araneoidea</taxon>
        <taxon>Araneidae</taxon>
        <taxon>Caerostris</taxon>
    </lineage>
</organism>
<accession>A0AAV4MBU9</accession>
<gene>
    <name evidence="1" type="ORF">CDAR_486371</name>
</gene>